<feature type="compositionally biased region" description="Basic and acidic residues" evidence="2">
    <location>
        <begin position="566"/>
        <end position="583"/>
    </location>
</feature>
<feature type="compositionally biased region" description="Polar residues" evidence="2">
    <location>
        <begin position="390"/>
        <end position="412"/>
    </location>
</feature>
<feature type="compositionally biased region" description="Polar residues" evidence="2">
    <location>
        <begin position="1172"/>
        <end position="1196"/>
    </location>
</feature>
<dbReference type="Pfam" id="PF10506">
    <property type="entry name" value="USHBP1_PDZ-bd"/>
    <property type="match status" value="1"/>
</dbReference>
<feature type="compositionally biased region" description="Basic and acidic residues" evidence="2">
    <location>
        <begin position="378"/>
        <end position="388"/>
    </location>
</feature>
<dbReference type="InterPro" id="IPR040171">
    <property type="entry name" value="USBP1-like"/>
</dbReference>
<evidence type="ECO:0000313" key="5">
    <source>
        <dbReference type="Proteomes" id="UP001651158"/>
    </source>
</evidence>
<feature type="compositionally biased region" description="Low complexity" evidence="2">
    <location>
        <begin position="587"/>
        <end position="609"/>
    </location>
</feature>
<feature type="region of interest" description="Disordered" evidence="2">
    <location>
        <begin position="217"/>
        <end position="362"/>
    </location>
</feature>
<feature type="compositionally biased region" description="Polar residues" evidence="2">
    <location>
        <begin position="801"/>
        <end position="812"/>
    </location>
</feature>
<evidence type="ECO:0000256" key="1">
    <source>
        <dbReference type="SAM" id="Coils"/>
    </source>
</evidence>
<sequence>MENVTSHPGFVSSASDGSTFNSGDCDSGAQDMFGDSLSLNELRKAYPELYQFMCQTDPNFGGTDLDEAKEEVSWSKLGKSLKDQEFDHGFDVSQLLKESNSVTSLLTIRKAMSSIFECLNTVHVQKTLKLRLEIRDLCCRLQSLQTSREMDQREIYRLQRENDRYRRELAQQASRYEDRITELHGVLEELKRKASEMQASASANNATVGVDDLVEVSDSDGETDAPDAEAACASPGFSAPESVLQPSVGQDDRSEPLARQTVTQEPWMAGSVRTVSSAQSDTAATARHPDLASPATSSSSILTEVRTQGKPVMGLRQHNQTRKPRILSQAQLSKSSSGVGVSDNRHRRNSTQSPQFSQPNSEFSLSFDAVEPVERLSKASSSCDDRVGQPHSSALSGSTSSVPQSCRSGDNNSGSETAAATAGGAGGDEAEPQWVRYCVNCCLGAGNTGGCGGISPSAGVVQTLLSGLAGVAPYPRLADVARCALLACEQREALCARQDAELTVLEASLTEAKAAGDQLHCRLGQIEASWGAANRAAELADMALETSGVLVHLYSSELALLLHKQPHSEGRSKSGKSHQERSFGRHSLSGSAFTSSSTSTSSSSSSCSSSEEDEPQRPYKAPSASVAPVSYHHVVPGKNGTGRQMQPPAAISDSGSNVYALYAVNGKSTDEASHLSVPTWIPPHAMCNGPACLRLLKMQRHQTELAALHLLARFAATPEPFLKPESLIPTIAEDFDHNTTNGNRSTATGTESGLGAESGGSSSGMGAHGVYANAWCIATRSVASTRHACKSGGGGDGGWQTPDSGADSFSTNDHAATTAAANAAAGLVVVSGLPNTHTCASHSSNSSSSSAAVGAVVVNPAVSAGVPEAPAMVHDVGGWTRIKEMKLRHILDQIIWERMLVRSTIAVVVNDFEAGCSGVPRSGEFHYMKPYTGTELPAYSEGESMGMPRQDSRDPVISNRLNALFMVDTAALLQDLCAVKEDRAKLKVHNYIMEKELRAIQLSHQRHCLLESTLRSQLNAIQIDRNLQMLKTSDRTGVQNPLTQQIESLQSAFESLRKGAEHHQSQSEELVNDLKQANAALITAFEKAKSKYLARIRKLESQIAAPSSTPMVPRQAPTAIFAPTKHAVSTRPPMVPAHKTAQSEPPLPPLSSPPASDVYEVIQDSHVAPATTWKNPSQPLLSATASGDATSPNSGYSMVRSAPLYPKQPMSMMNRASSRPR</sequence>
<comment type="caution">
    <text evidence="4">The sequence shown here is derived from an EMBL/GenBank/DDBJ whole genome shotgun (WGS) entry which is preliminary data.</text>
</comment>
<dbReference type="EMBL" id="JAKROA010000002">
    <property type="protein sequence ID" value="KAL5110309.1"/>
    <property type="molecule type" value="Genomic_DNA"/>
</dbReference>
<feature type="compositionally biased region" description="Low complexity" evidence="2">
    <location>
        <begin position="413"/>
        <end position="422"/>
    </location>
</feature>
<dbReference type="PANTHER" id="PTHR23347">
    <property type="entry name" value="COLORECTAL MUTANT CANCER PROTEIN MCC PROTEIN -RELATED"/>
    <property type="match status" value="1"/>
</dbReference>
<feature type="compositionally biased region" description="Polar residues" evidence="2">
    <location>
        <begin position="273"/>
        <end position="283"/>
    </location>
</feature>
<feature type="region of interest" description="Disordered" evidence="2">
    <location>
        <begin position="787"/>
        <end position="812"/>
    </location>
</feature>
<keyword evidence="5" id="KW-1185">Reference proteome</keyword>
<feature type="compositionally biased region" description="Acidic residues" evidence="2">
    <location>
        <begin position="217"/>
        <end position="227"/>
    </location>
</feature>
<feature type="coiled-coil region" evidence="1">
    <location>
        <begin position="148"/>
        <end position="200"/>
    </location>
</feature>
<evidence type="ECO:0000259" key="3">
    <source>
        <dbReference type="Pfam" id="PF10506"/>
    </source>
</evidence>
<keyword evidence="1" id="KW-0175">Coiled coil</keyword>
<proteinExistence type="predicted"/>
<feature type="coiled-coil region" evidence="1">
    <location>
        <begin position="1060"/>
        <end position="1102"/>
    </location>
</feature>
<feature type="region of interest" description="Disordered" evidence="2">
    <location>
        <begin position="734"/>
        <end position="762"/>
    </location>
</feature>
<feature type="region of interest" description="Disordered" evidence="2">
    <location>
        <begin position="378"/>
        <end position="428"/>
    </location>
</feature>
<evidence type="ECO:0000256" key="2">
    <source>
        <dbReference type="SAM" id="MobiDB-lite"/>
    </source>
</evidence>
<feature type="region of interest" description="Disordered" evidence="2">
    <location>
        <begin position="566"/>
        <end position="651"/>
    </location>
</feature>
<feature type="compositionally biased region" description="Polar residues" evidence="2">
    <location>
        <begin position="294"/>
        <end position="306"/>
    </location>
</feature>
<feature type="compositionally biased region" description="Polar residues" evidence="2">
    <location>
        <begin position="328"/>
        <end position="339"/>
    </location>
</feature>
<gene>
    <name evidence="4" type="ORF">TcWFU_004822</name>
</gene>
<feature type="domain" description="Harmonin-binding protein USHBP1 PDZ-binding" evidence="3">
    <location>
        <begin position="1042"/>
        <end position="1105"/>
    </location>
</feature>
<feature type="compositionally biased region" description="Polar residues" evidence="2">
    <location>
        <begin position="350"/>
        <end position="362"/>
    </location>
</feature>
<protein>
    <recommendedName>
        <fullName evidence="3">Harmonin-binding protein USHBP1 PDZ-binding domain-containing protein</fullName>
    </recommendedName>
</protein>
<feature type="compositionally biased region" description="Polar residues" evidence="2">
    <location>
        <begin position="738"/>
        <end position="747"/>
    </location>
</feature>
<dbReference type="InterPro" id="IPR019536">
    <property type="entry name" value="USHBP1_PDZ-bd"/>
</dbReference>
<evidence type="ECO:0000313" key="4">
    <source>
        <dbReference type="EMBL" id="KAL5110309.1"/>
    </source>
</evidence>
<feature type="region of interest" description="Disordered" evidence="2">
    <location>
        <begin position="1129"/>
        <end position="1156"/>
    </location>
</feature>
<organism evidence="4 5">
    <name type="scientific">Taenia crassiceps</name>
    <dbReference type="NCBI Taxonomy" id="6207"/>
    <lineage>
        <taxon>Eukaryota</taxon>
        <taxon>Metazoa</taxon>
        <taxon>Spiralia</taxon>
        <taxon>Lophotrochozoa</taxon>
        <taxon>Platyhelminthes</taxon>
        <taxon>Cestoda</taxon>
        <taxon>Eucestoda</taxon>
        <taxon>Cyclophyllidea</taxon>
        <taxon>Taeniidae</taxon>
        <taxon>Taenia</taxon>
    </lineage>
</organism>
<dbReference type="PANTHER" id="PTHR23347:SF6">
    <property type="entry name" value="FI17904P1"/>
    <property type="match status" value="1"/>
</dbReference>
<dbReference type="Proteomes" id="UP001651158">
    <property type="component" value="Unassembled WGS sequence"/>
</dbReference>
<accession>A0ABR4QKF6</accession>
<feature type="region of interest" description="Disordered" evidence="2">
    <location>
        <begin position="1169"/>
        <end position="1221"/>
    </location>
</feature>
<name>A0ABR4QKF6_9CEST</name>
<reference evidence="4 5" key="1">
    <citation type="journal article" date="2022" name="Front. Cell. Infect. Microbiol.">
        <title>The Genomes of Two Strains of Taenia crassiceps the Animal Model for the Study of Human Cysticercosis.</title>
        <authorList>
            <person name="Bobes R.J."/>
            <person name="Estrada K."/>
            <person name="Rios-Valencia D.G."/>
            <person name="Calderon-Gallegos A."/>
            <person name="de la Torre P."/>
            <person name="Carrero J.C."/>
            <person name="Sanchez-Flores A."/>
            <person name="Laclette J.P."/>
        </authorList>
    </citation>
    <scope>NUCLEOTIDE SEQUENCE [LARGE SCALE GENOMIC DNA]</scope>
    <source>
        <strain evidence="4">WFUcys</strain>
    </source>
</reference>